<keyword evidence="2" id="KW-1185">Reference proteome</keyword>
<protein>
    <submittedName>
        <fullName evidence="1">Uncharacterized protein</fullName>
    </submittedName>
</protein>
<reference evidence="1 2" key="1">
    <citation type="journal article" date="2015" name="BMC Genomics">
        <title>The genome of the truffle-parasite Tolypocladium ophioglossoides and the evolution of antifungal peptaibiotics.</title>
        <authorList>
            <person name="Quandt C.A."/>
            <person name="Bushley K.E."/>
            <person name="Spatafora J.W."/>
        </authorList>
    </citation>
    <scope>NUCLEOTIDE SEQUENCE [LARGE SCALE GENOMIC DNA]</scope>
    <source>
        <strain evidence="1 2">CBS 100239</strain>
    </source>
</reference>
<gene>
    <name evidence="1" type="ORF">TOPH_07481</name>
</gene>
<feature type="non-terminal residue" evidence="1">
    <location>
        <position position="1"/>
    </location>
</feature>
<accession>A0A0L0N265</accession>
<organism evidence="1 2">
    <name type="scientific">Tolypocladium ophioglossoides (strain CBS 100239)</name>
    <name type="common">Snaketongue truffleclub</name>
    <name type="synonym">Elaphocordyceps ophioglossoides</name>
    <dbReference type="NCBI Taxonomy" id="1163406"/>
    <lineage>
        <taxon>Eukaryota</taxon>
        <taxon>Fungi</taxon>
        <taxon>Dikarya</taxon>
        <taxon>Ascomycota</taxon>
        <taxon>Pezizomycotina</taxon>
        <taxon>Sordariomycetes</taxon>
        <taxon>Hypocreomycetidae</taxon>
        <taxon>Hypocreales</taxon>
        <taxon>Ophiocordycipitaceae</taxon>
        <taxon>Tolypocladium</taxon>
    </lineage>
</organism>
<comment type="caution">
    <text evidence="1">The sequence shown here is derived from an EMBL/GenBank/DDBJ whole genome shotgun (WGS) entry which is preliminary data.</text>
</comment>
<dbReference type="EMBL" id="LFRF01000031">
    <property type="protein sequence ID" value="KND87910.1"/>
    <property type="molecule type" value="Genomic_DNA"/>
</dbReference>
<sequence length="161" mass="17151">WRGGLKFEKDPSWARGGASGGAASGLLVQGVVQLVQGGNPGGPRRHTRSAGVRQLDLKVEWACSFSTNSATTVQHEGDNGFLHFASRYGLQVRPQLPARPHRAAAARGQPAAGRQHYLDSCQDEGEQILPLGCSYQASPNGAVISCDKRKKDLSRGHAVIL</sequence>
<proteinExistence type="predicted"/>
<dbReference type="AlphaFoldDB" id="A0A0L0N265"/>
<dbReference type="Proteomes" id="UP000036947">
    <property type="component" value="Unassembled WGS sequence"/>
</dbReference>
<evidence type="ECO:0000313" key="1">
    <source>
        <dbReference type="EMBL" id="KND87910.1"/>
    </source>
</evidence>
<name>A0A0L0N265_TOLOC</name>
<evidence type="ECO:0000313" key="2">
    <source>
        <dbReference type="Proteomes" id="UP000036947"/>
    </source>
</evidence>